<keyword evidence="3" id="KW-1185">Reference proteome</keyword>
<organism evidence="2 3">
    <name type="scientific">Microcoleus asticus IPMA8</name>
    <dbReference type="NCBI Taxonomy" id="2563858"/>
    <lineage>
        <taxon>Bacteria</taxon>
        <taxon>Bacillati</taxon>
        <taxon>Cyanobacteriota</taxon>
        <taxon>Cyanophyceae</taxon>
        <taxon>Oscillatoriophycideae</taxon>
        <taxon>Oscillatoriales</taxon>
        <taxon>Microcoleaceae</taxon>
        <taxon>Microcoleus</taxon>
        <taxon>Microcoleus asticus</taxon>
    </lineage>
</organism>
<reference evidence="2 3" key="1">
    <citation type="journal article" date="2020" name="Sci. Rep.">
        <title>A novel cyanobacterial geosmin producer, revising GeoA distribution and dispersion patterns in Bacteria.</title>
        <authorList>
            <person name="Churro C."/>
            <person name="Semedo-Aguiar A.P."/>
            <person name="Silva A.D."/>
            <person name="Pereira-Leal J.B."/>
            <person name="Leite R.B."/>
        </authorList>
    </citation>
    <scope>NUCLEOTIDE SEQUENCE [LARGE SCALE GENOMIC DNA]</scope>
    <source>
        <strain evidence="2 3">IPMA8</strain>
    </source>
</reference>
<evidence type="ECO:0000313" key="3">
    <source>
        <dbReference type="Proteomes" id="UP000702425"/>
    </source>
</evidence>
<dbReference type="EMBL" id="SRRZ01000014">
    <property type="protein sequence ID" value="NQE33370.1"/>
    <property type="molecule type" value="Genomic_DNA"/>
</dbReference>
<sequence length="34" mass="3755">MSELGVFLAEYGYYVSVVLLAPIIAYKIAKMTTV</sequence>
<proteinExistence type="predicted"/>
<evidence type="ECO:0000313" key="2">
    <source>
        <dbReference type="EMBL" id="NQE33370.1"/>
    </source>
</evidence>
<comment type="caution">
    <text evidence="2">The sequence shown here is derived from an EMBL/GenBank/DDBJ whole genome shotgun (WGS) entry which is preliminary data.</text>
</comment>
<feature type="transmembrane region" description="Helical" evidence="1">
    <location>
        <begin position="12"/>
        <end position="29"/>
    </location>
</feature>
<dbReference type="Proteomes" id="UP000702425">
    <property type="component" value="Unassembled WGS sequence"/>
</dbReference>
<gene>
    <name evidence="2" type="ORF">E5S67_01089</name>
</gene>
<keyword evidence="1" id="KW-0812">Transmembrane</keyword>
<protein>
    <submittedName>
        <fullName evidence="2">Uncharacterized protein</fullName>
    </submittedName>
</protein>
<evidence type="ECO:0000256" key="1">
    <source>
        <dbReference type="SAM" id="Phobius"/>
    </source>
</evidence>
<accession>A0ABX2CSJ8</accession>
<keyword evidence="1" id="KW-0472">Membrane</keyword>
<keyword evidence="1" id="KW-1133">Transmembrane helix</keyword>
<name>A0ABX2CSJ8_9CYAN</name>